<dbReference type="GO" id="GO:0005886">
    <property type="term" value="C:plasma membrane"/>
    <property type="evidence" value="ECO:0007669"/>
    <property type="project" value="TreeGrafter"/>
</dbReference>
<evidence type="ECO:0000256" key="1">
    <source>
        <dbReference type="ARBA" id="ARBA00004141"/>
    </source>
</evidence>
<feature type="transmembrane region" description="Helical" evidence="6">
    <location>
        <begin position="191"/>
        <end position="208"/>
    </location>
</feature>
<comment type="caution">
    <text evidence="7">The sequence shown here is derived from an EMBL/GenBank/DDBJ whole genome shotgun (WGS) entry which is preliminary data.</text>
</comment>
<dbReference type="Pfam" id="PF01098">
    <property type="entry name" value="FTSW_RODA_SPOVE"/>
    <property type="match status" value="1"/>
</dbReference>
<feature type="transmembrane region" description="Helical" evidence="6">
    <location>
        <begin position="252"/>
        <end position="270"/>
    </location>
</feature>
<feature type="transmembrane region" description="Helical" evidence="6">
    <location>
        <begin position="394"/>
        <end position="415"/>
    </location>
</feature>
<reference evidence="7" key="1">
    <citation type="journal article" date="2014" name="Int. J. Syst. Evol. Microbiol.">
        <title>Complete genome sequence of Corynebacterium casei LMG S-19264T (=DSM 44701T), isolated from a smear-ripened cheese.</title>
        <authorList>
            <consortium name="US DOE Joint Genome Institute (JGI-PGF)"/>
            <person name="Walter F."/>
            <person name="Albersmeier A."/>
            <person name="Kalinowski J."/>
            <person name="Ruckert C."/>
        </authorList>
    </citation>
    <scope>NUCLEOTIDE SEQUENCE</scope>
    <source>
        <strain evidence="7">JCM 1480</strain>
    </source>
</reference>
<dbReference type="EMBL" id="JAFBCG010000001">
    <property type="protein sequence ID" value="MBM7803314.1"/>
    <property type="molecule type" value="Genomic_DNA"/>
</dbReference>
<dbReference type="GO" id="GO:0015648">
    <property type="term" value="F:lipid-linked peptidoglycan transporter activity"/>
    <property type="evidence" value="ECO:0007669"/>
    <property type="project" value="TreeGrafter"/>
</dbReference>
<keyword evidence="5 6" id="KW-0472">Membrane</keyword>
<evidence type="ECO:0000313" key="10">
    <source>
        <dbReference type="Proteomes" id="UP000746584"/>
    </source>
</evidence>
<feature type="transmembrane region" description="Helical" evidence="6">
    <location>
        <begin position="151"/>
        <end position="171"/>
    </location>
</feature>
<gene>
    <name evidence="7" type="ORF">GCM10009769_27980</name>
    <name evidence="8" type="ORF">JOE58_002565</name>
</gene>
<accession>A0A8H9GDC7</accession>
<feature type="transmembrane region" description="Helical" evidence="6">
    <location>
        <begin position="28"/>
        <end position="47"/>
    </location>
</feature>
<feature type="transmembrane region" description="Helical" evidence="6">
    <location>
        <begin position="111"/>
        <end position="139"/>
    </location>
</feature>
<dbReference type="GO" id="GO:0032153">
    <property type="term" value="C:cell division site"/>
    <property type="evidence" value="ECO:0007669"/>
    <property type="project" value="TreeGrafter"/>
</dbReference>
<evidence type="ECO:0000256" key="2">
    <source>
        <dbReference type="ARBA" id="ARBA00022692"/>
    </source>
</evidence>
<feature type="transmembrane region" description="Helical" evidence="6">
    <location>
        <begin position="361"/>
        <end position="382"/>
    </location>
</feature>
<keyword evidence="7" id="KW-0132">Cell division</keyword>
<dbReference type="Proteomes" id="UP000746584">
    <property type="component" value="Unassembled WGS sequence"/>
</dbReference>
<feature type="transmembrane region" description="Helical" evidence="6">
    <location>
        <begin position="229"/>
        <end position="246"/>
    </location>
</feature>
<feature type="transmembrane region" description="Helical" evidence="6">
    <location>
        <begin position="277"/>
        <end position="296"/>
    </location>
</feature>
<evidence type="ECO:0000256" key="4">
    <source>
        <dbReference type="ARBA" id="ARBA00022989"/>
    </source>
</evidence>
<comment type="subcellular location">
    <subcellularLocation>
        <location evidence="1">Membrane</location>
        <topology evidence="1">Multi-pass membrane protein</topology>
    </subcellularLocation>
</comment>
<name>A0A8H9GDC7_9MICO</name>
<protein>
    <submittedName>
        <fullName evidence="7 8">Cell division protein</fullName>
    </submittedName>
</protein>
<reference evidence="7" key="2">
    <citation type="submission" date="2020-09" db="EMBL/GenBank/DDBJ databases">
        <authorList>
            <person name="Sun Q."/>
            <person name="Ohkuma M."/>
        </authorList>
    </citation>
    <scope>NUCLEOTIDE SEQUENCE</scope>
    <source>
        <strain evidence="7">JCM 1480</strain>
    </source>
</reference>
<feature type="transmembrane region" description="Helical" evidence="6">
    <location>
        <begin position="86"/>
        <end position="105"/>
    </location>
</feature>
<evidence type="ECO:0000256" key="3">
    <source>
        <dbReference type="ARBA" id="ARBA00022960"/>
    </source>
</evidence>
<keyword evidence="2 6" id="KW-0812">Transmembrane</keyword>
<evidence type="ECO:0000256" key="6">
    <source>
        <dbReference type="SAM" id="Phobius"/>
    </source>
</evidence>
<evidence type="ECO:0000313" key="7">
    <source>
        <dbReference type="EMBL" id="GGL08186.1"/>
    </source>
</evidence>
<reference evidence="8 10" key="3">
    <citation type="submission" date="2021-01" db="EMBL/GenBank/DDBJ databases">
        <title>Sequencing the genomes of 1000 actinobacteria strains.</title>
        <authorList>
            <person name="Klenk H.-P."/>
        </authorList>
    </citation>
    <scope>NUCLEOTIDE SEQUENCE [LARGE SCALE GENOMIC DNA]</scope>
    <source>
        <strain evidence="8 10">DSM 20542</strain>
    </source>
</reference>
<dbReference type="PANTHER" id="PTHR30474">
    <property type="entry name" value="CELL CYCLE PROTEIN"/>
    <property type="match status" value="1"/>
</dbReference>
<evidence type="ECO:0000313" key="9">
    <source>
        <dbReference type="Proteomes" id="UP000648535"/>
    </source>
</evidence>
<keyword evidence="7" id="KW-0131">Cell cycle</keyword>
<keyword evidence="3" id="KW-0133">Cell shape</keyword>
<dbReference type="RefSeq" id="WP_022902557.1">
    <property type="nucleotide sequence ID" value="NZ_BMOI01000013.1"/>
</dbReference>
<keyword evidence="10" id="KW-1185">Reference proteome</keyword>
<proteinExistence type="predicted"/>
<sequence>MSNATAQSFTQAITIKLREPARARNLELVLLVIACGICAGAMVLVQLGTKGRLFDTSVLWTGATILGLALIMHVVLRVVAKNADPFVLPVALVLNGIGIAEIYRIDVHNGLTGWAAVGVKQIVWTILAMAAAIVVLLVVRNHRFLQRYRYIFMLLTIVLLLLPMLPIIGLNVNGARVWIKLGSFTFQPGELAKITMALFFAGYLVTARDSLSIVGRKVLGMTLPRARDLGPILIIWAAAMGVLVFQRDLGTALLYFGLFLVMIYVATARLSWVLIGLVLFVGGALVAQSVLVYVHGRFEQWLNPFDNTIYNADTQASYQLVQGLFGFANGGITGTGLGQGRPYITPVANADYIIASLGEELGLIGVFAILALFIVLASRGIRVGFMAQDDFGKLLGVGFGFIIALQVFVVVGGITRVIPVTGLTTPFMAAGGSSLIANWIIAAMLLRLTDSIPAEQRVQQGAIPAARGRGATRKERAR</sequence>
<evidence type="ECO:0000313" key="8">
    <source>
        <dbReference type="EMBL" id="MBM7803314.1"/>
    </source>
</evidence>
<dbReference type="Proteomes" id="UP000648535">
    <property type="component" value="Unassembled WGS sequence"/>
</dbReference>
<dbReference type="AlphaFoldDB" id="A0A8H9GDC7"/>
<dbReference type="GO" id="GO:0008360">
    <property type="term" value="P:regulation of cell shape"/>
    <property type="evidence" value="ECO:0007669"/>
    <property type="project" value="UniProtKB-KW"/>
</dbReference>
<keyword evidence="4 6" id="KW-1133">Transmembrane helix</keyword>
<feature type="transmembrane region" description="Helical" evidence="6">
    <location>
        <begin position="59"/>
        <end position="79"/>
    </location>
</feature>
<dbReference type="EMBL" id="BMOI01000013">
    <property type="protein sequence ID" value="GGL08186.1"/>
    <property type="molecule type" value="Genomic_DNA"/>
</dbReference>
<dbReference type="PANTHER" id="PTHR30474:SF3">
    <property type="entry name" value="PEPTIDOGLYCAN GLYCOSYLTRANSFERASE RODA"/>
    <property type="match status" value="1"/>
</dbReference>
<evidence type="ECO:0000256" key="5">
    <source>
        <dbReference type="ARBA" id="ARBA00023136"/>
    </source>
</evidence>
<dbReference type="GO" id="GO:0051301">
    <property type="term" value="P:cell division"/>
    <property type="evidence" value="ECO:0007669"/>
    <property type="project" value="UniProtKB-KW"/>
</dbReference>
<organism evidence="7 9">
    <name type="scientific">Curtobacterium luteum</name>
    <dbReference type="NCBI Taxonomy" id="33881"/>
    <lineage>
        <taxon>Bacteria</taxon>
        <taxon>Bacillati</taxon>
        <taxon>Actinomycetota</taxon>
        <taxon>Actinomycetes</taxon>
        <taxon>Micrococcales</taxon>
        <taxon>Microbacteriaceae</taxon>
        <taxon>Curtobacterium</taxon>
    </lineage>
</organism>
<feature type="transmembrane region" description="Helical" evidence="6">
    <location>
        <begin position="427"/>
        <end position="448"/>
    </location>
</feature>
<dbReference type="InterPro" id="IPR001182">
    <property type="entry name" value="FtsW/RodA"/>
</dbReference>